<dbReference type="FunFam" id="3.30.1490.10:FF:000005">
    <property type="entry name" value="Mitochondrial 40S ribosomal protein S8"/>
    <property type="match status" value="1"/>
</dbReference>
<dbReference type="GO" id="GO:1990904">
    <property type="term" value="C:ribonucleoprotein complex"/>
    <property type="evidence" value="ECO:0007669"/>
    <property type="project" value="UniProtKB-KW"/>
</dbReference>
<dbReference type="Pfam" id="PF00410">
    <property type="entry name" value="Ribosomal_S8"/>
    <property type="match status" value="1"/>
</dbReference>
<gene>
    <name evidence="4" type="ORF">EJ08DRAFT_644683</name>
</gene>
<comment type="caution">
    <text evidence="4">The sequence shown here is derived from an EMBL/GenBank/DDBJ whole genome shotgun (WGS) entry which is preliminary data.</text>
</comment>
<dbReference type="PANTHER" id="PTHR11758">
    <property type="entry name" value="40S RIBOSOMAL PROTEIN S15A"/>
    <property type="match status" value="1"/>
</dbReference>
<proteinExistence type="inferred from homology"/>
<keyword evidence="2 4" id="KW-0689">Ribosomal protein</keyword>
<comment type="similarity">
    <text evidence="1">Belongs to the universal ribosomal protein uS8 family.</text>
</comment>
<dbReference type="GO" id="GO:0003735">
    <property type="term" value="F:structural constituent of ribosome"/>
    <property type="evidence" value="ECO:0007669"/>
    <property type="project" value="InterPro"/>
</dbReference>
<dbReference type="Gene3D" id="3.30.1490.10">
    <property type="match status" value="1"/>
</dbReference>
<sequence>MSLVNLANVCSHLQNVSKARLSMTSIPMTRLHLNLALSLQKQGFLSTVQVAGPSPPALPELSLPKDSLSLPSDLESQIQEEPWIGLAYNAAASEAISQEAVNKRRKSERDNADVPSNPAQRRIWLGMKYWNNEPVLSKMGLVSKPTRRIWMGVDDIAKITRGRRAGYVGGLTRVGECLFVSTDKGVYESRECVERTLGGMLLCRAA</sequence>
<keyword evidence="3" id="KW-0687">Ribonucleoprotein</keyword>
<dbReference type="GO" id="GO:0006412">
    <property type="term" value="P:translation"/>
    <property type="evidence" value="ECO:0007669"/>
    <property type="project" value="InterPro"/>
</dbReference>
<dbReference type="InterPro" id="IPR000630">
    <property type="entry name" value="Ribosomal_uS8"/>
</dbReference>
<dbReference type="Proteomes" id="UP000800235">
    <property type="component" value="Unassembled WGS sequence"/>
</dbReference>
<dbReference type="AlphaFoldDB" id="A0A9P4P5X6"/>
<evidence type="ECO:0000256" key="1">
    <source>
        <dbReference type="ARBA" id="ARBA00006471"/>
    </source>
</evidence>
<evidence type="ECO:0000256" key="2">
    <source>
        <dbReference type="ARBA" id="ARBA00022980"/>
    </source>
</evidence>
<evidence type="ECO:0000313" key="5">
    <source>
        <dbReference type="Proteomes" id="UP000800235"/>
    </source>
</evidence>
<dbReference type="GO" id="GO:0005840">
    <property type="term" value="C:ribosome"/>
    <property type="evidence" value="ECO:0007669"/>
    <property type="project" value="UniProtKB-KW"/>
</dbReference>
<dbReference type="Gene3D" id="3.30.1370.30">
    <property type="match status" value="1"/>
</dbReference>
<evidence type="ECO:0000256" key="3">
    <source>
        <dbReference type="ARBA" id="ARBA00023274"/>
    </source>
</evidence>
<dbReference type="OrthoDB" id="409928at2759"/>
<name>A0A9P4P5X6_9PEZI</name>
<reference evidence="4" key="1">
    <citation type="journal article" date="2020" name="Stud. Mycol.">
        <title>101 Dothideomycetes genomes: a test case for predicting lifestyles and emergence of pathogens.</title>
        <authorList>
            <person name="Haridas S."/>
            <person name="Albert R."/>
            <person name="Binder M."/>
            <person name="Bloem J."/>
            <person name="Labutti K."/>
            <person name="Salamov A."/>
            <person name="Andreopoulos B."/>
            <person name="Baker S."/>
            <person name="Barry K."/>
            <person name="Bills G."/>
            <person name="Bluhm B."/>
            <person name="Cannon C."/>
            <person name="Castanera R."/>
            <person name="Culley D."/>
            <person name="Daum C."/>
            <person name="Ezra D."/>
            <person name="Gonzalez J."/>
            <person name="Henrissat B."/>
            <person name="Kuo A."/>
            <person name="Liang C."/>
            <person name="Lipzen A."/>
            <person name="Lutzoni F."/>
            <person name="Magnuson J."/>
            <person name="Mondo S."/>
            <person name="Nolan M."/>
            <person name="Ohm R."/>
            <person name="Pangilinan J."/>
            <person name="Park H.-J."/>
            <person name="Ramirez L."/>
            <person name="Alfaro M."/>
            <person name="Sun H."/>
            <person name="Tritt A."/>
            <person name="Yoshinaga Y."/>
            <person name="Zwiers L.-H."/>
            <person name="Turgeon B."/>
            <person name="Goodwin S."/>
            <person name="Spatafora J."/>
            <person name="Crous P."/>
            <person name="Grigoriev I."/>
        </authorList>
    </citation>
    <scope>NUCLEOTIDE SEQUENCE</scope>
    <source>
        <strain evidence="4">CBS 130266</strain>
    </source>
</reference>
<dbReference type="SUPFAM" id="SSF56047">
    <property type="entry name" value="Ribosomal protein S8"/>
    <property type="match status" value="1"/>
</dbReference>
<keyword evidence="5" id="KW-1185">Reference proteome</keyword>
<dbReference type="InterPro" id="IPR035987">
    <property type="entry name" value="Ribosomal_uS8_sf"/>
</dbReference>
<protein>
    <submittedName>
        <fullName evidence="4">Ribosomal protein S8</fullName>
    </submittedName>
</protein>
<organism evidence="4 5">
    <name type="scientific">Tothia fuscella</name>
    <dbReference type="NCBI Taxonomy" id="1048955"/>
    <lineage>
        <taxon>Eukaryota</taxon>
        <taxon>Fungi</taxon>
        <taxon>Dikarya</taxon>
        <taxon>Ascomycota</taxon>
        <taxon>Pezizomycotina</taxon>
        <taxon>Dothideomycetes</taxon>
        <taxon>Pleosporomycetidae</taxon>
        <taxon>Venturiales</taxon>
        <taxon>Cylindrosympodiaceae</taxon>
        <taxon>Tothia</taxon>
    </lineage>
</organism>
<evidence type="ECO:0000313" key="4">
    <source>
        <dbReference type="EMBL" id="KAF2437174.1"/>
    </source>
</evidence>
<accession>A0A9P4P5X6</accession>
<dbReference type="EMBL" id="MU007009">
    <property type="protein sequence ID" value="KAF2437174.1"/>
    <property type="molecule type" value="Genomic_DNA"/>
</dbReference>